<keyword evidence="3" id="KW-1185">Reference proteome</keyword>
<dbReference type="RefSeq" id="WP_244822184.1">
    <property type="nucleotide sequence ID" value="NZ_CP112998.1"/>
</dbReference>
<feature type="transmembrane region" description="Helical" evidence="1">
    <location>
        <begin position="35"/>
        <end position="56"/>
    </location>
</feature>
<feature type="transmembrane region" description="Helical" evidence="1">
    <location>
        <begin position="68"/>
        <end position="91"/>
    </location>
</feature>
<evidence type="ECO:0000256" key="1">
    <source>
        <dbReference type="SAM" id="Phobius"/>
    </source>
</evidence>
<dbReference type="Proteomes" id="UP001164653">
    <property type="component" value="Chromosome"/>
</dbReference>
<feature type="transmembrane region" description="Helical" evidence="1">
    <location>
        <begin position="97"/>
        <end position="115"/>
    </location>
</feature>
<evidence type="ECO:0000313" key="3">
    <source>
        <dbReference type="Proteomes" id="UP001164653"/>
    </source>
</evidence>
<protein>
    <submittedName>
        <fullName evidence="2">Uncharacterized protein</fullName>
    </submittedName>
</protein>
<keyword evidence="1" id="KW-0472">Membrane</keyword>
<proteinExistence type="predicted"/>
<dbReference type="EMBL" id="CP112998">
    <property type="protein sequence ID" value="WAC11948.1"/>
    <property type="molecule type" value="Genomic_DNA"/>
</dbReference>
<dbReference type="KEGG" id="dpf:ON006_29995"/>
<organism evidence="2 3">
    <name type="scientific">Dyadobacter pollutisoli</name>
    <dbReference type="NCBI Taxonomy" id="2910158"/>
    <lineage>
        <taxon>Bacteria</taxon>
        <taxon>Pseudomonadati</taxon>
        <taxon>Bacteroidota</taxon>
        <taxon>Cytophagia</taxon>
        <taxon>Cytophagales</taxon>
        <taxon>Spirosomataceae</taxon>
        <taxon>Dyadobacter</taxon>
    </lineage>
</organism>
<reference evidence="2" key="1">
    <citation type="submission" date="2022-11" db="EMBL/GenBank/DDBJ databases">
        <title>Dyadobacter pollutisoli sp. nov., isolated from plastic dumped soil.</title>
        <authorList>
            <person name="Kim J.M."/>
            <person name="Kim K.R."/>
            <person name="Lee J.K."/>
            <person name="Hao L."/>
            <person name="Jeon C.O."/>
        </authorList>
    </citation>
    <scope>NUCLEOTIDE SEQUENCE</scope>
    <source>
        <strain evidence="2">U1</strain>
    </source>
</reference>
<sequence>MTTLKNVLIINALSSGATGLILAIFPSYIAGLFGAAQTMPFVAVGIFLIIFAAIVFTQGRKNPPSTGWIKLIIVLDTLWVIESLMIIAAEMFGLTAIGYYSIGAVAFWVALMAFLQLKGLRQLNIAG</sequence>
<accession>A0A9E8N9R1</accession>
<feature type="transmembrane region" description="Helical" evidence="1">
    <location>
        <begin position="7"/>
        <end position="29"/>
    </location>
</feature>
<gene>
    <name evidence="2" type="ORF">ON006_29995</name>
</gene>
<dbReference type="AlphaFoldDB" id="A0A9E8N9R1"/>
<keyword evidence="1" id="KW-0812">Transmembrane</keyword>
<keyword evidence="1" id="KW-1133">Transmembrane helix</keyword>
<name>A0A9E8N9R1_9BACT</name>
<evidence type="ECO:0000313" key="2">
    <source>
        <dbReference type="EMBL" id="WAC11948.1"/>
    </source>
</evidence>